<reference evidence="7 8" key="1">
    <citation type="submission" date="2022-08" db="EMBL/GenBank/DDBJ databases">
        <title>Bacterial and archaeal communities from various locations to study Microbial Dark Matter (Phase II).</title>
        <authorList>
            <person name="Stepanauskas R."/>
        </authorList>
    </citation>
    <scope>NUCLEOTIDE SEQUENCE [LARGE SCALE GENOMIC DNA]</scope>
    <source>
        <strain evidence="7 8">PD1</strain>
    </source>
</reference>
<sequence>MPLFEFARPQALLLVLVWFLAMLVVSWGMRQKRRRLVFWLSREEVDLWWRRTRWQMLLFGIATLLLAVSLAQPRYFAGKVSVPVQGVDIVISLDVSHSMLCEDIKPSRLEFAQAIIANLMDRLQPGDRVGLVVFGGSGFPLCPLTHDRSIVRTYLDLISPSVMVYNPTTHIAEGLTASLKLLKGKKREELRGSVIVLLTDGEDQGSNWSQAAADCAKLGVPVFAFAIGTERGAPVPEVTETGAIKGYKRDLQGKIAVSKLVLETLQSIARKTGGKVYLPVDTRREVEALLSDLNDYRQRVWTKQVAQWRELFPLLILLAALSLLGETWLTRLPVANLPETKR</sequence>
<feature type="domain" description="VWFA" evidence="6">
    <location>
        <begin position="88"/>
        <end position="293"/>
    </location>
</feature>
<evidence type="ECO:0000313" key="8">
    <source>
        <dbReference type="Proteomes" id="UP001204798"/>
    </source>
</evidence>
<dbReference type="Proteomes" id="UP001204798">
    <property type="component" value="Unassembled WGS sequence"/>
</dbReference>
<organism evidence="7 8">
    <name type="scientific">Candidatus Fervidibacter sacchari</name>
    <dbReference type="NCBI Taxonomy" id="1448929"/>
    <lineage>
        <taxon>Bacteria</taxon>
        <taxon>Candidatus Fervidibacterota</taxon>
        <taxon>Candidatus Fervidibacter</taxon>
    </lineage>
</organism>
<dbReference type="InterPro" id="IPR002035">
    <property type="entry name" value="VWF_A"/>
</dbReference>
<keyword evidence="4 5" id="KW-0472">Membrane</keyword>
<evidence type="ECO:0000256" key="2">
    <source>
        <dbReference type="ARBA" id="ARBA00022692"/>
    </source>
</evidence>
<dbReference type="Pfam" id="PF13519">
    <property type="entry name" value="VWA_2"/>
    <property type="match status" value="1"/>
</dbReference>
<dbReference type="InterPro" id="IPR050768">
    <property type="entry name" value="UPF0353/GerABKA_families"/>
</dbReference>
<feature type="transmembrane region" description="Helical" evidence="5">
    <location>
        <begin position="52"/>
        <end position="71"/>
    </location>
</feature>
<gene>
    <name evidence="7" type="ORF">M2350_002457</name>
</gene>
<proteinExistence type="predicted"/>
<dbReference type="SMART" id="SM00327">
    <property type="entry name" value="VWA"/>
    <property type="match status" value="1"/>
</dbReference>
<evidence type="ECO:0000256" key="3">
    <source>
        <dbReference type="ARBA" id="ARBA00022989"/>
    </source>
</evidence>
<keyword evidence="8" id="KW-1185">Reference proteome</keyword>
<dbReference type="RefSeq" id="WP_259097213.1">
    <property type="nucleotide sequence ID" value="NZ_CP130454.1"/>
</dbReference>
<dbReference type="InterPro" id="IPR036465">
    <property type="entry name" value="vWFA_dom_sf"/>
</dbReference>
<keyword evidence="2 5" id="KW-0812">Transmembrane</keyword>
<dbReference type="PANTHER" id="PTHR22550:SF5">
    <property type="entry name" value="LEUCINE ZIPPER PROTEIN 4"/>
    <property type="match status" value="1"/>
</dbReference>
<evidence type="ECO:0000256" key="4">
    <source>
        <dbReference type="ARBA" id="ARBA00023136"/>
    </source>
</evidence>
<dbReference type="PROSITE" id="PS50234">
    <property type="entry name" value="VWFA"/>
    <property type="match status" value="1"/>
</dbReference>
<dbReference type="Gene3D" id="3.40.50.410">
    <property type="entry name" value="von Willebrand factor, type A domain"/>
    <property type="match status" value="1"/>
</dbReference>
<comment type="caution">
    <text evidence="7">The sequence shown here is derived from an EMBL/GenBank/DDBJ whole genome shotgun (WGS) entry which is preliminary data.</text>
</comment>
<evidence type="ECO:0000256" key="5">
    <source>
        <dbReference type="SAM" id="Phobius"/>
    </source>
</evidence>
<evidence type="ECO:0000313" key="7">
    <source>
        <dbReference type="EMBL" id="MCS3920040.1"/>
    </source>
</evidence>
<name>A0ABT2EQ95_9BACT</name>
<evidence type="ECO:0000259" key="6">
    <source>
        <dbReference type="PROSITE" id="PS50234"/>
    </source>
</evidence>
<evidence type="ECO:0000256" key="1">
    <source>
        <dbReference type="ARBA" id="ARBA00022475"/>
    </source>
</evidence>
<dbReference type="SUPFAM" id="SSF53300">
    <property type="entry name" value="vWA-like"/>
    <property type="match status" value="1"/>
</dbReference>
<dbReference type="PANTHER" id="PTHR22550">
    <property type="entry name" value="SPORE GERMINATION PROTEIN"/>
    <property type="match status" value="1"/>
</dbReference>
<keyword evidence="3 5" id="KW-1133">Transmembrane helix</keyword>
<accession>A0ABT2EQ95</accession>
<protein>
    <submittedName>
        <fullName evidence="7">Ca-activated chloride channel family protein</fullName>
    </submittedName>
</protein>
<dbReference type="EMBL" id="JANUCP010000004">
    <property type="protein sequence ID" value="MCS3920040.1"/>
    <property type="molecule type" value="Genomic_DNA"/>
</dbReference>
<keyword evidence="1" id="KW-1003">Cell membrane</keyword>